<proteinExistence type="predicted"/>
<dbReference type="GO" id="GO:0015074">
    <property type="term" value="P:DNA integration"/>
    <property type="evidence" value="ECO:0007669"/>
    <property type="project" value="UniProtKB-KW"/>
</dbReference>
<keyword evidence="8" id="KW-1185">Reference proteome</keyword>
<evidence type="ECO:0000313" key="7">
    <source>
        <dbReference type="EMBL" id="AVQ00336.1"/>
    </source>
</evidence>
<evidence type="ECO:0000256" key="2">
    <source>
        <dbReference type="ARBA" id="ARBA00022908"/>
    </source>
</evidence>
<evidence type="ECO:0000256" key="3">
    <source>
        <dbReference type="ARBA" id="ARBA00023125"/>
    </source>
</evidence>
<dbReference type="Pfam" id="PF00589">
    <property type="entry name" value="Phage_integrase"/>
    <property type="match status" value="1"/>
</dbReference>
<evidence type="ECO:0000256" key="1">
    <source>
        <dbReference type="ARBA" id="ARBA00022829"/>
    </source>
</evidence>
<feature type="domain" description="Tyr recombinase" evidence="6">
    <location>
        <begin position="149"/>
        <end position="367"/>
    </location>
</feature>
<dbReference type="OrthoDB" id="5914130at2"/>
<dbReference type="Proteomes" id="UP000241074">
    <property type="component" value="Plasmid unnamed"/>
</dbReference>
<dbReference type="GO" id="GO:0006310">
    <property type="term" value="P:DNA recombination"/>
    <property type="evidence" value="ECO:0007669"/>
    <property type="project" value="UniProtKB-KW"/>
</dbReference>
<evidence type="ECO:0000313" key="8">
    <source>
        <dbReference type="Proteomes" id="UP000241074"/>
    </source>
</evidence>
<reference evidence="7 8" key="2">
    <citation type="submission" date="2018-03" db="EMBL/GenBank/DDBJ databases">
        <authorList>
            <person name="Keele B.F."/>
        </authorList>
    </citation>
    <scope>NUCLEOTIDE SEQUENCE [LARGE SCALE GENOMIC DNA]</scope>
    <source>
        <strain evidence="7 8">D13</strain>
        <plasmid evidence="8">Plasmid unnamed</plasmid>
    </source>
</reference>
<reference evidence="7 8" key="1">
    <citation type="submission" date="2018-03" db="EMBL/GenBank/DDBJ databases">
        <title>Ahniella affigens gen. nov., sp. nov., a gammaproteobacterium isolated from sandy soil near a stream.</title>
        <authorList>
            <person name="Ko Y."/>
            <person name="Kim J.-H."/>
        </authorList>
    </citation>
    <scope>NUCLEOTIDE SEQUENCE [LARGE SCALE GENOMIC DNA]</scope>
    <source>
        <strain evidence="7 8">D13</strain>
        <plasmid evidence="8">Plasmid unnamed</plasmid>
    </source>
</reference>
<sequence length="380" mass="42014">MMPDVDLLVADSLIGVDWSDAPIEVRQATRFDVSTDELRKRIRRWETKFAAGNASATVKAVRSDWQTFFAWCDRTGVRAVPVSGPDLMRFLNDQVTLGRRFSTITRYVYSVRAVHTGAKAPDPTQHEDWAQDWKVLKARLRKGKKLAPRQTEPLSSADVHAVLGVIEGTPEGTGARRRSKEDERRDLRDAALLRLASDTLCRESELAAVQLEDFERKGDGSGWTLFVGRSKTDQDGVGAYRFVSNETHNAISEWCAKSGIEGGYVFLPIGGRPKREPTNQGAGGGEIEPPAPHITPDQIARIMRRRALRADINRRITGHSARVGSAIDLIEAGFSMSDAAYAGGWESERMVRHYAKKAKAGSNAMAKLRAKTANGMEPQN</sequence>
<dbReference type="InterPro" id="IPR050090">
    <property type="entry name" value="Tyrosine_recombinase_XerCD"/>
</dbReference>
<feature type="region of interest" description="Disordered" evidence="5">
    <location>
        <begin position="272"/>
        <end position="293"/>
    </location>
</feature>
<evidence type="ECO:0000259" key="6">
    <source>
        <dbReference type="PROSITE" id="PS51898"/>
    </source>
</evidence>
<dbReference type="InterPro" id="IPR002104">
    <property type="entry name" value="Integrase_catalytic"/>
</dbReference>
<dbReference type="SUPFAM" id="SSF47823">
    <property type="entry name" value="lambda integrase-like, N-terminal domain"/>
    <property type="match status" value="1"/>
</dbReference>
<accession>A0A2P1PZS8</accession>
<dbReference type="GO" id="GO:0003677">
    <property type="term" value="F:DNA binding"/>
    <property type="evidence" value="ECO:0007669"/>
    <property type="project" value="UniProtKB-KW"/>
</dbReference>
<evidence type="ECO:0000256" key="4">
    <source>
        <dbReference type="ARBA" id="ARBA00023172"/>
    </source>
</evidence>
<dbReference type="PROSITE" id="PS51898">
    <property type="entry name" value="TYR_RECOMBINASE"/>
    <property type="match status" value="1"/>
</dbReference>
<dbReference type="Gene3D" id="1.10.443.10">
    <property type="entry name" value="Intergrase catalytic core"/>
    <property type="match status" value="1"/>
</dbReference>
<keyword evidence="1" id="KW-0159">Chromosome partition</keyword>
<dbReference type="PANTHER" id="PTHR30349">
    <property type="entry name" value="PHAGE INTEGRASE-RELATED"/>
    <property type="match status" value="1"/>
</dbReference>
<dbReference type="AlphaFoldDB" id="A0A2P1PZS8"/>
<dbReference type="GO" id="GO:0007059">
    <property type="term" value="P:chromosome segregation"/>
    <property type="evidence" value="ECO:0007669"/>
    <property type="project" value="UniProtKB-KW"/>
</dbReference>
<gene>
    <name evidence="7" type="ORF">C7S18_23855</name>
</gene>
<dbReference type="PANTHER" id="PTHR30349:SF81">
    <property type="entry name" value="TYROSINE RECOMBINASE XERC"/>
    <property type="match status" value="1"/>
</dbReference>
<protein>
    <recommendedName>
        <fullName evidence="6">Tyr recombinase domain-containing protein</fullName>
    </recommendedName>
</protein>
<keyword evidence="7" id="KW-0614">Plasmid</keyword>
<geneLocation type="plasmid" evidence="7">
    <name>unnamed</name>
</geneLocation>
<dbReference type="KEGG" id="xba:C7S18_23855"/>
<keyword evidence="2" id="KW-0229">DNA integration</keyword>
<dbReference type="EMBL" id="CP027861">
    <property type="protein sequence ID" value="AVQ00336.1"/>
    <property type="molecule type" value="Genomic_DNA"/>
</dbReference>
<evidence type="ECO:0000256" key="5">
    <source>
        <dbReference type="SAM" id="MobiDB-lite"/>
    </source>
</evidence>
<keyword evidence="4" id="KW-0233">DNA recombination</keyword>
<organism evidence="7 8">
    <name type="scientific">Ahniella affigens</name>
    <dbReference type="NCBI Taxonomy" id="2021234"/>
    <lineage>
        <taxon>Bacteria</taxon>
        <taxon>Pseudomonadati</taxon>
        <taxon>Pseudomonadota</taxon>
        <taxon>Gammaproteobacteria</taxon>
        <taxon>Lysobacterales</taxon>
        <taxon>Rhodanobacteraceae</taxon>
        <taxon>Ahniella</taxon>
    </lineage>
</organism>
<dbReference type="Gene3D" id="1.10.150.130">
    <property type="match status" value="1"/>
</dbReference>
<dbReference type="RefSeq" id="WP_106894253.1">
    <property type="nucleotide sequence ID" value="NZ_CP027861.1"/>
</dbReference>
<dbReference type="InterPro" id="IPR010998">
    <property type="entry name" value="Integrase_recombinase_N"/>
</dbReference>
<keyword evidence="3" id="KW-0238">DNA-binding</keyword>
<dbReference type="SUPFAM" id="SSF56349">
    <property type="entry name" value="DNA breaking-rejoining enzymes"/>
    <property type="match status" value="1"/>
</dbReference>
<dbReference type="InterPro" id="IPR013762">
    <property type="entry name" value="Integrase-like_cat_sf"/>
</dbReference>
<dbReference type="InterPro" id="IPR011010">
    <property type="entry name" value="DNA_brk_join_enz"/>
</dbReference>
<name>A0A2P1PZS8_9GAMM</name>